<dbReference type="OMA" id="TICASLE"/>
<evidence type="ECO:0000256" key="1">
    <source>
        <dbReference type="ARBA" id="ARBA00008356"/>
    </source>
</evidence>
<dbReference type="SUPFAM" id="SSF46785">
    <property type="entry name" value="Winged helix' DNA-binding domain"/>
    <property type="match status" value="1"/>
</dbReference>
<evidence type="ECO:0000313" key="6">
    <source>
        <dbReference type="Proteomes" id="UP000596660"/>
    </source>
</evidence>
<proteinExistence type="inferred from homology"/>
<dbReference type="PANTHER" id="PTHR28637:SF1">
    <property type="entry name" value="DNA REPLICATION FACTOR CDT1"/>
    <property type="match status" value="1"/>
</dbReference>
<dbReference type="CDD" id="cd08674">
    <property type="entry name" value="Cdt1_m"/>
    <property type="match status" value="1"/>
</dbReference>
<dbReference type="GO" id="GO:0000278">
    <property type="term" value="P:mitotic cell cycle"/>
    <property type="evidence" value="ECO:0007669"/>
    <property type="project" value="TreeGrafter"/>
</dbReference>
<dbReference type="InterPro" id="IPR038090">
    <property type="entry name" value="Cdt1_C_WH_dom_sf"/>
</dbReference>
<evidence type="ECO:0000313" key="5">
    <source>
        <dbReference type="EnsemblPlants" id="AUR62024731-RA:cds"/>
    </source>
</evidence>
<dbReference type="CDD" id="cd08767">
    <property type="entry name" value="Cdt1_c"/>
    <property type="match status" value="1"/>
</dbReference>
<dbReference type="InterPro" id="IPR036390">
    <property type="entry name" value="WH_DNA-bd_sf"/>
</dbReference>
<dbReference type="SMART" id="SM01075">
    <property type="entry name" value="CDT1"/>
    <property type="match status" value="1"/>
</dbReference>
<keyword evidence="6" id="KW-1185">Reference proteome</keyword>
<dbReference type="GO" id="GO:0071163">
    <property type="term" value="P:DNA replication preinitiation complex assembly"/>
    <property type="evidence" value="ECO:0007669"/>
    <property type="project" value="InterPro"/>
</dbReference>
<dbReference type="GO" id="GO:0030174">
    <property type="term" value="P:regulation of DNA-templated DNA replication initiation"/>
    <property type="evidence" value="ECO:0007669"/>
    <property type="project" value="InterPro"/>
</dbReference>
<evidence type="ECO:0000256" key="3">
    <source>
        <dbReference type="SAM" id="MobiDB-lite"/>
    </source>
</evidence>
<comment type="similarity">
    <text evidence="1">Belongs to the Cdt1 family.</text>
</comment>
<protein>
    <recommendedName>
        <fullName evidence="4">CDT1 Geminin-binding domain-containing protein</fullName>
    </recommendedName>
</protein>
<dbReference type="InterPro" id="IPR045173">
    <property type="entry name" value="Cdt1"/>
</dbReference>
<dbReference type="Pfam" id="PF16679">
    <property type="entry name" value="CDT1_C"/>
    <property type="match status" value="1"/>
</dbReference>
<dbReference type="InterPro" id="IPR014939">
    <property type="entry name" value="CDT1_Gemini-bd-like"/>
</dbReference>
<accession>A0A803M7R6</accession>
<reference evidence="5" key="2">
    <citation type="submission" date="2021-03" db="UniProtKB">
        <authorList>
            <consortium name="EnsemblPlants"/>
        </authorList>
    </citation>
    <scope>IDENTIFICATION</scope>
</reference>
<dbReference type="GO" id="GO:0003677">
    <property type="term" value="F:DNA binding"/>
    <property type="evidence" value="ECO:0007669"/>
    <property type="project" value="InterPro"/>
</dbReference>
<feature type="region of interest" description="Disordered" evidence="3">
    <location>
        <begin position="361"/>
        <end position="385"/>
    </location>
</feature>
<keyword evidence="2" id="KW-0131">Cell cycle</keyword>
<evidence type="ECO:0000259" key="4">
    <source>
        <dbReference type="SMART" id="SM01075"/>
    </source>
</evidence>
<dbReference type="PANTHER" id="PTHR28637">
    <property type="entry name" value="DNA REPLICATION FACTOR CDT1"/>
    <property type="match status" value="1"/>
</dbReference>
<organism evidence="5 6">
    <name type="scientific">Chenopodium quinoa</name>
    <name type="common">Quinoa</name>
    <dbReference type="NCBI Taxonomy" id="63459"/>
    <lineage>
        <taxon>Eukaryota</taxon>
        <taxon>Viridiplantae</taxon>
        <taxon>Streptophyta</taxon>
        <taxon>Embryophyta</taxon>
        <taxon>Tracheophyta</taxon>
        <taxon>Spermatophyta</taxon>
        <taxon>Magnoliopsida</taxon>
        <taxon>eudicotyledons</taxon>
        <taxon>Gunneridae</taxon>
        <taxon>Pentapetalae</taxon>
        <taxon>Caryophyllales</taxon>
        <taxon>Chenopodiaceae</taxon>
        <taxon>Chenopodioideae</taxon>
        <taxon>Atripliceae</taxon>
        <taxon>Chenopodium</taxon>
    </lineage>
</organism>
<dbReference type="GO" id="GO:0000076">
    <property type="term" value="P:DNA replication checkpoint signaling"/>
    <property type="evidence" value="ECO:0007669"/>
    <property type="project" value="TreeGrafter"/>
</dbReference>
<feature type="compositionally biased region" description="Polar residues" evidence="3">
    <location>
        <begin position="290"/>
        <end position="312"/>
    </location>
</feature>
<reference evidence="5" key="1">
    <citation type="journal article" date="2017" name="Nature">
        <title>The genome of Chenopodium quinoa.</title>
        <authorList>
            <person name="Jarvis D.E."/>
            <person name="Ho Y.S."/>
            <person name="Lightfoot D.J."/>
            <person name="Schmoeckel S.M."/>
            <person name="Li B."/>
            <person name="Borm T.J.A."/>
            <person name="Ohyanagi H."/>
            <person name="Mineta K."/>
            <person name="Michell C.T."/>
            <person name="Saber N."/>
            <person name="Kharbatia N.M."/>
            <person name="Rupper R.R."/>
            <person name="Sharp A.R."/>
            <person name="Dally N."/>
            <person name="Boughton B.A."/>
            <person name="Woo Y.H."/>
            <person name="Gao G."/>
            <person name="Schijlen E.G.W.M."/>
            <person name="Guo X."/>
            <person name="Momin A.A."/>
            <person name="Negrao S."/>
            <person name="Al-Babili S."/>
            <person name="Gehring C."/>
            <person name="Roessner U."/>
            <person name="Jung C."/>
            <person name="Murphy K."/>
            <person name="Arold S.T."/>
            <person name="Gojobori T."/>
            <person name="van der Linden C.G."/>
            <person name="van Loo E.N."/>
            <person name="Jellen E.N."/>
            <person name="Maughan P.J."/>
            <person name="Tester M."/>
        </authorList>
    </citation>
    <scope>NUCLEOTIDE SEQUENCE [LARGE SCALE GENOMIC DNA]</scope>
    <source>
        <strain evidence="5">cv. PI 614886</strain>
    </source>
</reference>
<dbReference type="Gene3D" id="1.10.10.1420">
    <property type="entry name" value="DNA replication factor Cdt1, C-terminal WH domain"/>
    <property type="match status" value="1"/>
</dbReference>
<dbReference type="Pfam" id="PF08839">
    <property type="entry name" value="CDT1"/>
    <property type="match status" value="1"/>
</dbReference>
<dbReference type="Gramene" id="AUR62024731-RA">
    <property type="protein sequence ID" value="AUR62024731-RA:cds"/>
    <property type="gene ID" value="AUR62024731"/>
</dbReference>
<dbReference type="GO" id="GO:0070182">
    <property type="term" value="F:DNA polymerase binding"/>
    <property type="evidence" value="ECO:0007669"/>
    <property type="project" value="TreeGrafter"/>
</dbReference>
<name>A0A803M7R6_CHEQI</name>
<dbReference type="InterPro" id="IPR032054">
    <property type="entry name" value="Cdt1_C"/>
</dbReference>
<dbReference type="AlphaFoldDB" id="A0A803M7R6"/>
<evidence type="ECO:0000256" key="2">
    <source>
        <dbReference type="ARBA" id="ARBA00023306"/>
    </source>
</evidence>
<feature type="region of interest" description="Disordered" evidence="3">
    <location>
        <begin position="258"/>
        <end position="312"/>
    </location>
</feature>
<dbReference type="GO" id="GO:0005634">
    <property type="term" value="C:nucleus"/>
    <property type="evidence" value="ECO:0007669"/>
    <property type="project" value="TreeGrafter"/>
</dbReference>
<dbReference type="Proteomes" id="UP000596660">
    <property type="component" value="Unplaced"/>
</dbReference>
<feature type="domain" description="CDT1 Geminin-binding" evidence="4">
    <location>
        <begin position="107"/>
        <end position="240"/>
    </location>
</feature>
<dbReference type="EnsemblPlants" id="AUR62024731-RA">
    <property type="protein sequence ID" value="AUR62024731-RA:cds"/>
    <property type="gene ID" value="AUR62024731"/>
</dbReference>
<sequence length="540" mass="59913">MEPSEQPLMIPFKSKKPLLATPKKKSIITSKADGPAIATPERANPKPVTRIRNQKFALSVSEVRRTALQLQKSNNVGSDLSKVVPEKVVGSGIGQKSKGSQKSPASLPQKYEILCDFFNSMVGSIRLLRLRRQQPTFTKLAKSIESLTDRRFTLHHLAQLKHIMPEVIVAKKLRVQDDETKCMMEDLLLSLEVVALETDKNAKGGSGFSQLKDIFRSRMLDYYKSHHEDEEDVPEGELPHLFHQPKQEPVQNVIKNPAPLTASLTGPSFKRRFSSRPLGTPVLDSMADKPSSSLSETGTKESSSAEANDVDSNTVVEADAATFDAASTPAKHASISMKFASTPAELASTPARLMAATPSIRPPKRTLMTPDHDTSELPNKSAKRRSLNFDESNVDIDESIAPTQGSNLSKDDVLDILPEGLLQSLMEKEQKILEENNPILLQAKRRQQLMAGVPKLFDMILLLFKSINRSVVTKEELIYKLIAGHLDVVDRTEIEEQLKLLQEVAPEYISEQLSLSGDTLLRLNKSSCHESIRTKLFEAK</sequence>